<feature type="transmembrane region" description="Helical" evidence="10">
    <location>
        <begin position="746"/>
        <end position="763"/>
    </location>
</feature>
<name>A0A0C9Y5L7_9AGAR</name>
<dbReference type="OrthoDB" id="9999863at2759"/>
<comment type="similarity">
    <text evidence="2 10">Belongs to the TrkH potassium transport family.</text>
</comment>
<feature type="transmembrane region" description="Helical" evidence="10">
    <location>
        <begin position="775"/>
        <end position="798"/>
    </location>
</feature>
<feature type="transmembrane region" description="Helical" evidence="10">
    <location>
        <begin position="554"/>
        <end position="580"/>
    </location>
</feature>
<accession>A0A0C9Y5L7</accession>
<dbReference type="InterPro" id="IPR051143">
    <property type="entry name" value="TrkH_K-transport"/>
</dbReference>
<dbReference type="GO" id="GO:0140107">
    <property type="term" value="F:high-affinity potassium ion transmembrane transporter activity"/>
    <property type="evidence" value="ECO:0007669"/>
    <property type="project" value="TreeGrafter"/>
</dbReference>
<keyword evidence="6 10" id="KW-0630">Potassium</keyword>
<proteinExistence type="inferred from homology"/>
<organism evidence="12 13">
    <name type="scientific">Laccaria amethystina LaAM-08-1</name>
    <dbReference type="NCBI Taxonomy" id="1095629"/>
    <lineage>
        <taxon>Eukaryota</taxon>
        <taxon>Fungi</taxon>
        <taxon>Dikarya</taxon>
        <taxon>Basidiomycota</taxon>
        <taxon>Agaricomycotina</taxon>
        <taxon>Agaricomycetes</taxon>
        <taxon>Agaricomycetidae</taxon>
        <taxon>Agaricales</taxon>
        <taxon>Agaricineae</taxon>
        <taxon>Hydnangiaceae</taxon>
        <taxon>Laccaria</taxon>
    </lineage>
</organism>
<evidence type="ECO:0000256" key="5">
    <source>
        <dbReference type="ARBA" id="ARBA00022692"/>
    </source>
</evidence>
<dbReference type="InterPro" id="IPR015958">
    <property type="entry name" value="Trk1_fungi"/>
</dbReference>
<reference evidence="13" key="2">
    <citation type="submission" date="2015-01" db="EMBL/GenBank/DDBJ databases">
        <title>Evolutionary Origins and Diversification of the Mycorrhizal Mutualists.</title>
        <authorList>
            <consortium name="DOE Joint Genome Institute"/>
            <consortium name="Mycorrhizal Genomics Consortium"/>
            <person name="Kohler A."/>
            <person name="Kuo A."/>
            <person name="Nagy L.G."/>
            <person name="Floudas D."/>
            <person name="Copeland A."/>
            <person name="Barry K.W."/>
            <person name="Cichocki N."/>
            <person name="Veneault-Fourrey C."/>
            <person name="LaButti K."/>
            <person name="Lindquist E.A."/>
            <person name="Lipzen A."/>
            <person name="Lundell T."/>
            <person name="Morin E."/>
            <person name="Murat C."/>
            <person name="Riley R."/>
            <person name="Ohm R."/>
            <person name="Sun H."/>
            <person name="Tunlid A."/>
            <person name="Henrissat B."/>
            <person name="Grigoriev I.V."/>
            <person name="Hibbett D.S."/>
            <person name="Martin F."/>
        </authorList>
    </citation>
    <scope>NUCLEOTIDE SEQUENCE [LARGE SCALE GENOMIC DNA]</scope>
    <source>
        <strain evidence="13">LaAM-08-1</strain>
    </source>
</reference>
<dbReference type="AlphaFoldDB" id="A0A0C9Y5L7"/>
<comment type="subcellular location">
    <subcellularLocation>
        <location evidence="1">Membrane</location>
        <topology evidence="1">Multi-pass membrane protein</topology>
    </subcellularLocation>
</comment>
<keyword evidence="9 10" id="KW-0472">Membrane</keyword>
<protein>
    <recommendedName>
        <fullName evidence="10">Potassium transport protein</fullName>
    </recommendedName>
</protein>
<evidence type="ECO:0000256" key="6">
    <source>
        <dbReference type="ARBA" id="ARBA00022958"/>
    </source>
</evidence>
<feature type="transmembrane region" description="Helical" evidence="10">
    <location>
        <begin position="100"/>
        <end position="118"/>
    </location>
</feature>
<reference evidence="12 13" key="1">
    <citation type="submission" date="2014-04" db="EMBL/GenBank/DDBJ databases">
        <authorList>
            <consortium name="DOE Joint Genome Institute"/>
            <person name="Kuo A."/>
            <person name="Kohler A."/>
            <person name="Nagy L.G."/>
            <person name="Floudas D."/>
            <person name="Copeland A."/>
            <person name="Barry K.W."/>
            <person name="Cichocki N."/>
            <person name="Veneault-Fourrey C."/>
            <person name="LaButti K."/>
            <person name="Lindquist E.A."/>
            <person name="Lipzen A."/>
            <person name="Lundell T."/>
            <person name="Morin E."/>
            <person name="Murat C."/>
            <person name="Sun H."/>
            <person name="Tunlid A."/>
            <person name="Henrissat B."/>
            <person name="Grigoriev I.V."/>
            <person name="Hibbett D.S."/>
            <person name="Martin F."/>
            <person name="Nordberg H.P."/>
            <person name="Cantor M.N."/>
            <person name="Hua S.X."/>
        </authorList>
    </citation>
    <scope>NUCLEOTIDE SEQUENCE [LARGE SCALE GENOMIC DNA]</scope>
    <source>
        <strain evidence="12 13">LaAM-08-1</strain>
    </source>
</reference>
<evidence type="ECO:0000256" key="7">
    <source>
        <dbReference type="ARBA" id="ARBA00022989"/>
    </source>
</evidence>
<dbReference type="InterPro" id="IPR003445">
    <property type="entry name" value="Cat_transpt"/>
</dbReference>
<keyword evidence="13" id="KW-1185">Reference proteome</keyword>
<evidence type="ECO:0000256" key="1">
    <source>
        <dbReference type="ARBA" id="ARBA00004141"/>
    </source>
</evidence>
<sequence length="913" mass="102773">MVVELVSFDSVSFRPWFTPGSDDGQDLVRTHVVLSGRQMPSLSPSTFATTDTNSSGWWRKIRKQLNFYRVHILCFTFTPLIFSAIFFASNGRYKVSYIDALFNCVSAMTVCGLATVNLSELTGWQQTILFIQMCLGSPVLVSWVMVLIRKYFFARKYQHVLEAAVARRDAQTAEDSAKKRNSWQNRLHTYVHSGKKLSVLAEEPLQGKKKVEKEESKGFIGKVRPDMIRRMDDPPKLVNPSGTVSEGTLLSIREVPTAHTHTDFPRQISFVTPSPLESVHDHSRIAKRSRRLSDPGKSSELPSPSTQRPAEGEALNLAGKNFRRSQTVEFSLRTPDHGSSKPVLDPIPESSSAKQTHRQPPAPHASMITSATHPTHHNPRQMQESKNRGFGGFPMPFQIISSIFEKLFPKLKQKLTRTLTTPGTMSLVSNRDGGLEGGKQVPYISFDAVVGRNSAFYLLTSDQLDEIGGVEYRALNSLLWIVSFYHIGIQLFCFTIIAPYISTKRWSSIFVPPEQLRPIPSTWFSAFQVVSAYTNTGTSLVDQSMVPFQRAYPMVILVSFMILAGNTSFPILLRFLIWLLSKLVPKKTRFGETLHFLLDHPRRCFIYLFPSHQTWFLLTIVLLLTITDWFFFLVLDIGNPVIEEIPLNVRVLAGLMQAIAVRAAGFSIVPLAALAPAVKVLFVIMMYISVYPIAMSVRSTNVYEEKSLGIFDAHEEESDGESEFQASGPRMTVWSRYLAMHARKQLAFDMWWLAGALFLVCIIERGNIMNPDNQSWFTIFNTIFELVSAYGTVGLSLGIPTENYSLSGAFHPLSKLVVCLVMLRGRHRGLPVAIDRAVLLPDEFQKTDEDIADDRIQHSHTVREDGMLGSRYSRHLNEDEGMWQRAPRPNDEDDYAILPTARLAEAVAGQVPP</sequence>
<dbReference type="GO" id="GO:1990573">
    <property type="term" value="P:potassium ion import across plasma membrane"/>
    <property type="evidence" value="ECO:0007669"/>
    <property type="project" value="TreeGrafter"/>
</dbReference>
<evidence type="ECO:0000256" key="2">
    <source>
        <dbReference type="ARBA" id="ARBA00009137"/>
    </source>
</evidence>
<evidence type="ECO:0000256" key="9">
    <source>
        <dbReference type="ARBA" id="ARBA00023136"/>
    </source>
</evidence>
<feature type="transmembrane region" description="Helical" evidence="10">
    <location>
        <begin position="615"/>
        <end position="635"/>
    </location>
</feature>
<evidence type="ECO:0000256" key="3">
    <source>
        <dbReference type="ARBA" id="ARBA00022448"/>
    </source>
</evidence>
<keyword evidence="5 10" id="KW-0812">Transmembrane</keyword>
<evidence type="ECO:0000256" key="4">
    <source>
        <dbReference type="ARBA" id="ARBA00022538"/>
    </source>
</evidence>
<dbReference type="NCBIfam" id="TIGR00934">
    <property type="entry name" value="2a38euk"/>
    <property type="match status" value="1"/>
</dbReference>
<dbReference type="GO" id="GO:0030007">
    <property type="term" value="P:intracellular potassium ion homeostasis"/>
    <property type="evidence" value="ECO:0007669"/>
    <property type="project" value="UniProtKB-UniRule"/>
</dbReference>
<keyword evidence="3 10" id="KW-0813">Transport</keyword>
<evidence type="ECO:0000256" key="8">
    <source>
        <dbReference type="ARBA" id="ARBA00023065"/>
    </source>
</evidence>
<dbReference type="InterPro" id="IPR004773">
    <property type="entry name" value="K/Na_transp_Trk1/HKT1"/>
</dbReference>
<dbReference type="PANTHER" id="PTHR31064">
    <property type="entry name" value="POTASSIUM TRANSPORT PROTEIN DDB_G0292412-RELATED"/>
    <property type="match status" value="1"/>
</dbReference>
<dbReference type="Pfam" id="PF02386">
    <property type="entry name" value="TrkH"/>
    <property type="match status" value="1"/>
</dbReference>
<evidence type="ECO:0000256" key="10">
    <source>
        <dbReference type="PIRNR" id="PIRNR002450"/>
    </source>
</evidence>
<evidence type="ECO:0000313" key="12">
    <source>
        <dbReference type="EMBL" id="KIK09259.1"/>
    </source>
</evidence>
<dbReference type="EMBL" id="KN838539">
    <property type="protein sequence ID" value="KIK09259.1"/>
    <property type="molecule type" value="Genomic_DNA"/>
</dbReference>
<dbReference type="PIRSF" id="PIRSF002450">
    <property type="entry name" value="K+_transpter_TRK"/>
    <property type="match status" value="1"/>
</dbReference>
<feature type="transmembrane region" description="Helical" evidence="10">
    <location>
        <begin position="671"/>
        <end position="694"/>
    </location>
</feature>
<dbReference type="STRING" id="1095629.A0A0C9Y5L7"/>
<feature type="region of interest" description="Disordered" evidence="11">
    <location>
        <begin position="275"/>
        <end position="311"/>
    </location>
</feature>
<keyword evidence="7 10" id="KW-1133">Transmembrane helix</keyword>
<evidence type="ECO:0000256" key="11">
    <source>
        <dbReference type="SAM" id="MobiDB-lite"/>
    </source>
</evidence>
<dbReference type="Proteomes" id="UP000054477">
    <property type="component" value="Unassembled WGS sequence"/>
</dbReference>
<feature type="transmembrane region" description="Helical" evidence="10">
    <location>
        <begin position="478"/>
        <end position="501"/>
    </location>
</feature>
<feature type="transmembrane region" description="Helical" evidence="10">
    <location>
        <begin position="67"/>
        <end position="88"/>
    </location>
</feature>
<dbReference type="GO" id="GO:0005886">
    <property type="term" value="C:plasma membrane"/>
    <property type="evidence" value="ECO:0007669"/>
    <property type="project" value="InterPro"/>
</dbReference>
<keyword evidence="8 10" id="KW-0406">Ion transport</keyword>
<dbReference type="PANTHER" id="PTHR31064:SF30">
    <property type="entry name" value="HIGH-AFFINITY POTASSIUM TRANSPORT PROTEIN-RELATED"/>
    <property type="match status" value="1"/>
</dbReference>
<keyword evidence="4 10" id="KW-0633">Potassium transport</keyword>
<feature type="transmembrane region" description="Helical" evidence="10">
    <location>
        <begin position="124"/>
        <end position="148"/>
    </location>
</feature>
<dbReference type="HOGENOM" id="CLU_005947_3_0_1"/>
<feature type="region of interest" description="Disordered" evidence="11">
    <location>
        <begin position="330"/>
        <end position="388"/>
    </location>
</feature>
<gene>
    <name evidence="12" type="ORF">K443DRAFT_452048</name>
</gene>
<evidence type="ECO:0000313" key="13">
    <source>
        <dbReference type="Proteomes" id="UP000054477"/>
    </source>
</evidence>